<dbReference type="Gene3D" id="1.10.10.10">
    <property type="entry name" value="Winged helix-like DNA-binding domain superfamily/Winged helix DNA-binding domain"/>
    <property type="match status" value="1"/>
</dbReference>
<evidence type="ECO:0000259" key="5">
    <source>
        <dbReference type="PROSITE" id="PS50931"/>
    </source>
</evidence>
<sequence>MAFLPSLSALRAFEAAARHENFRKTAEELHLTQGAVAQQIRGLEADLKVDLFKRLPRGVALTAAGETYAGKIRAGLQVLQEATDDLKPGENVPELILSTTPSFASCWLLPRLAGFPEKGRIDLQVRASENVADLLTGEADLAIRQVPPPYARGLKSRLLCAGKNVIVGRPDLMSGMRQPADLMLAGLLHDGHAGWSGYFRENAAELSGDIEKGMRFNQAAMCIRLACSGDGVALVPEVLVEQEIKEGALAVFSGPAPENGSDFYLVWSEKHGRRRDVSRVCDWLLHEAES</sequence>
<evidence type="ECO:0000313" key="6">
    <source>
        <dbReference type="EMBL" id="MBI1493039.1"/>
    </source>
</evidence>
<dbReference type="GO" id="GO:0003700">
    <property type="term" value="F:DNA-binding transcription factor activity"/>
    <property type="evidence" value="ECO:0007669"/>
    <property type="project" value="InterPro"/>
</dbReference>
<dbReference type="Pfam" id="PF00126">
    <property type="entry name" value="HTH_1"/>
    <property type="match status" value="1"/>
</dbReference>
<accession>A0A8J7ITZ8</accession>
<dbReference type="SUPFAM" id="SSF53850">
    <property type="entry name" value="Periplasmic binding protein-like II"/>
    <property type="match status" value="1"/>
</dbReference>
<dbReference type="EMBL" id="JADCKQ010000003">
    <property type="protein sequence ID" value="MBI1493039.1"/>
    <property type="molecule type" value="Genomic_DNA"/>
</dbReference>
<dbReference type="PROSITE" id="PS50931">
    <property type="entry name" value="HTH_LYSR"/>
    <property type="match status" value="1"/>
</dbReference>
<reference evidence="6" key="1">
    <citation type="submission" date="2020-10" db="EMBL/GenBank/DDBJ databases">
        <title>Paenihalocynthiibacter styelae gen. nov., sp. nov., isolated from stalked sea squirt Styela clava.</title>
        <authorList>
            <person name="Kim Y.-O."/>
            <person name="Yoon J.-H."/>
        </authorList>
    </citation>
    <scope>NUCLEOTIDE SEQUENCE</scope>
    <source>
        <strain evidence="6">MYP1-1</strain>
    </source>
</reference>
<dbReference type="GO" id="GO:0006351">
    <property type="term" value="P:DNA-templated transcription"/>
    <property type="evidence" value="ECO:0007669"/>
    <property type="project" value="TreeGrafter"/>
</dbReference>
<evidence type="ECO:0000256" key="1">
    <source>
        <dbReference type="ARBA" id="ARBA00009437"/>
    </source>
</evidence>
<dbReference type="AlphaFoldDB" id="A0A8J7ITZ8"/>
<dbReference type="GO" id="GO:0043565">
    <property type="term" value="F:sequence-specific DNA binding"/>
    <property type="evidence" value="ECO:0007669"/>
    <property type="project" value="TreeGrafter"/>
</dbReference>
<feature type="domain" description="HTH lysR-type" evidence="5">
    <location>
        <begin position="5"/>
        <end position="62"/>
    </location>
</feature>
<keyword evidence="4" id="KW-0804">Transcription</keyword>
<evidence type="ECO:0000256" key="2">
    <source>
        <dbReference type="ARBA" id="ARBA00023015"/>
    </source>
</evidence>
<dbReference type="InterPro" id="IPR000847">
    <property type="entry name" value="LysR_HTH_N"/>
</dbReference>
<dbReference type="Gene3D" id="3.40.190.10">
    <property type="entry name" value="Periplasmic binding protein-like II"/>
    <property type="match status" value="2"/>
</dbReference>
<keyword evidence="3" id="KW-0238">DNA-binding</keyword>
<comment type="caution">
    <text evidence="6">The sequence shown here is derived from an EMBL/GenBank/DDBJ whole genome shotgun (WGS) entry which is preliminary data.</text>
</comment>
<gene>
    <name evidence="6" type="ORF">H1D41_05255</name>
</gene>
<dbReference type="InterPro" id="IPR058163">
    <property type="entry name" value="LysR-type_TF_proteobact-type"/>
</dbReference>
<keyword evidence="2" id="KW-0805">Transcription regulation</keyword>
<comment type="similarity">
    <text evidence="1">Belongs to the LysR transcriptional regulatory family.</text>
</comment>
<dbReference type="PANTHER" id="PTHR30537">
    <property type="entry name" value="HTH-TYPE TRANSCRIPTIONAL REGULATOR"/>
    <property type="match status" value="1"/>
</dbReference>
<dbReference type="RefSeq" id="WP_228847901.1">
    <property type="nucleotide sequence ID" value="NZ_JADCKQ010000003.1"/>
</dbReference>
<dbReference type="Proteomes" id="UP000640583">
    <property type="component" value="Unassembled WGS sequence"/>
</dbReference>
<evidence type="ECO:0000256" key="4">
    <source>
        <dbReference type="ARBA" id="ARBA00023163"/>
    </source>
</evidence>
<dbReference type="PRINTS" id="PR00039">
    <property type="entry name" value="HTHLYSR"/>
</dbReference>
<evidence type="ECO:0000256" key="3">
    <source>
        <dbReference type="ARBA" id="ARBA00023125"/>
    </source>
</evidence>
<dbReference type="SUPFAM" id="SSF46785">
    <property type="entry name" value="Winged helix' DNA-binding domain"/>
    <property type="match status" value="1"/>
</dbReference>
<dbReference type="InterPro" id="IPR036390">
    <property type="entry name" value="WH_DNA-bd_sf"/>
</dbReference>
<protein>
    <submittedName>
        <fullName evidence="6">LysR family transcriptional regulator</fullName>
    </submittedName>
</protein>
<dbReference type="InterPro" id="IPR036388">
    <property type="entry name" value="WH-like_DNA-bd_sf"/>
</dbReference>
<organism evidence="6 7">
    <name type="scientific">Halocynthiibacter styelae</name>
    <dbReference type="NCBI Taxonomy" id="2761955"/>
    <lineage>
        <taxon>Bacteria</taxon>
        <taxon>Pseudomonadati</taxon>
        <taxon>Pseudomonadota</taxon>
        <taxon>Alphaproteobacteria</taxon>
        <taxon>Rhodobacterales</taxon>
        <taxon>Paracoccaceae</taxon>
        <taxon>Halocynthiibacter</taxon>
    </lineage>
</organism>
<evidence type="ECO:0000313" key="7">
    <source>
        <dbReference type="Proteomes" id="UP000640583"/>
    </source>
</evidence>
<dbReference type="InterPro" id="IPR005119">
    <property type="entry name" value="LysR_subst-bd"/>
</dbReference>
<proteinExistence type="inferred from homology"/>
<name>A0A8J7ITZ8_9RHOB</name>
<keyword evidence="7" id="KW-1185">Reference proteome</keyword>
<dbReference type="FunFam" id="1.10.10.10:FF:000038">
    <property type="entry name" value="Glycine cleavage system transcriptional activator"/>
    <property type="match status" value="1"/>
</dbReference>
<dbReference type="PANTHER" id="PTHR30537:SF26">
    <property type="entry name" value="GLYCINE CLEAVAGE SYSTEM TRANSCRIPTIONAL ACTIVATOR"/>
    <property type="match status" value="1"/>
</dbReference>
<dbReference type="Pfam" id="PF03466">
    <property type="entry name" value="LysR_substrate"/>
    <property type="match status" value="1"/>
</dbReference>